<dbReference type="Proteomes" id="UP001267878">
    <property type="component" value="Unassembled WGS sequence"/>
</dbReference>
<feature type="compositionally biased region" description="Low complexity" evidence="1">
    <location>
        <begin position="73"/>
        <end position="85"/>
    </location>
</feature>
<keyword evidence="5" id="KW-1185">Reference proteome</keyword>
<feature type="signal peptide" evidence="2">
    <location>
        <begin position="1"/>
        <end position="20"/>
    </location>
</feature>
<gene>
    <name evidence="4" type="ORF">J2X04_002036</name>
</gene>
<feature type="domain" description="EF-hand" evidence="3">
    <location>
        <begin position="111"/>
        <end position="141"/>
    </location>
</feature>
<organism evidence="4 5">
    <name type="scientific">Agrilutibacter niabensis</name>
    <dbReference type="NCBI Taxonomy" id="380628"/>
    <lineage>
        <taxon>Bacteria</taxon>
        <taxon>Pseudomonadati</taxon>
        <taxon>Pseudomonadota</taxon>
        <taxon>Gammaproteobacteria</taxon>
        <taxon>Lysobacterales</taxon>
        <taxon>Lysobacteraceae</taxon>
        <taxon>Agrilutibacter</taxon>
    </lineage>
</organism>
<keyword evidence="2" id="KW-0732">Signal</keyword>
<feature type="chain" id="PRO_5046589272" description="EF-hand domain-containing protein" evidence="2">
    <location>
        <begin position="21"/>
        <end position="141"/>
    </location>
</feature>
<dbReference type="EMBL" id="JAVDVW010000002">
    <property type="protein sequence ID" value="MDR7099655.1"/>
    <property type="molecule type" value="Genomic_DNA"/>
</dbReference>
<dbReference type="SUPFAM" id="SSF47473">
    <property type="entry name" value="EF-hand"/>
    <property type="match status" value="1"/>
</dbReference>
<accession>A0ABU1VQ96</accession>
<dbReference type="InterPro" id="IPR011992">
    <property type="entry name" value="EF-hand-dom_pair"/>
</dbReference>
<dbReference type="InterPro" id="IPR018247">
    <property type="entry name" value="EF_Hand_1_Ca_BS"/>
</dbReference>
<reference evidence="4 5" key="1">
    <citation type="submission" date="2023-07" db="EMBL/GenBank/DDBJ databases">
        <title>Sorghum-associated microbial communities from plants grown in Nebraska, USA.</title>
        <authorList>
            <person name="Schachtman D."/>
        </authorList>
    </citation>
    <scope>NUCLEOTIDE SEQUENCE [LARGE SCALE GENOMIC DNA]</scope>
    <source>
        <strain evidence="4 5">BE187</strain>
    </source>
</reference>
<feature type="compositionally biased region" description="Low complexity" evidence="1">
    <location>
        <begin position="56"/>
        <end position="65"/>
    </location>
</feature>
<dbReference type="InterPro" id="IPR002048">
    <property type="entry name" value="EF_hand_dom"/>
</dbReference>
<comment type="caution">
    <text evidence="4">The sequence shown here is derived from an EMBL/GenBank/DDBJ whole genome shotgun (WGS) entry which is preliminary data.</text>
</comment>
<dbReference type="PROSITE" id="PS00018">
    <property type="entry name" value="EF_HAND_1"/>
    <property type="match status" value="1"/>
</dbReference>
<dbReference type="RefSeq" id="WP_310053989.1">
    <property type="nucleotide sequence ID" value="NZ_JAVDVW010000002.1"/>
</dbReference>
<protein>
    <recommendedName>
        <fullName evidence="3">EF-hand domain-containing protein</fullName>
    </recommendedName>
</protein>
<feature type="region of interest" description="Disordered" evidence="1">
    <location>
        <begin position="23"/>
        <end position="86"/>
    </location>
</feature>
<evidence type="ECO:0000313" key="5">
    <source>
        <dbReference type="Proteomes" id="UP001267878"/>
    </source>
</evidence>
<evidence type="ECO:0000313" key="4">
    <source>
        <dbReference type="EMBL" id="MDR7099655.1"/>
    </source>
</evidence>
<name>A0ABU1VQ96_9GAMM</name>
<evidence type="ECO:0000256" key="1">
    <source>
        <dbReference type="SAM" id="MobiDB-lite"/>
    </source>
</evidence>
<dbReference type="Pfam" id="PF13202">
    <property type="entry name" value="EF-hand_5"/>
    <property type="match status" value="2"/>
</dbReference>
<proteinExistence type="predicted"/>
<dbReference type="PROSITE" id="PS50222">
    <property type="entry name" value="EF_HAND_2"/>
    <property type="match status" value="1"/>
</dbReference>
<feature type="region of interest" description="Disordered" evidence="1">
    <location>
        <begin position="122"/>
        <end position="141"/>
    </location>
</feature>
<sequence>MNKTVALTLFATLLIAPAFAQDAPPATTMGQSADEQAQMKAEDERQQHTTPMTSNDAADAMQTTPPTTPPTAAPMTSNDAAAAAATSHQVDFAALDKNSDGSLSQGEVNASGDADLIRDFGAIDSNHNGRLSKDELKGWSH</sequence>
<feature type="compositionally biased region" description="Basic and acidic residues" evidence="1">
    <location>
        <begin position="131"/>
        <end position="141"/>
    </location>
</feature>
<evidence type="ECO:0000259" key="3">
    <source>
        <dbReference type="PROSITE" id="PS50222"/>
    </source>
</evidence>
<evidence type="ECO:0000256" key="2">
    <source>
        <dbReference type="SAM" id="SignalP"/>
    </source>
</evidence>
<dbReference type="Gene3D" id="1.10.238.10">
    <property type="entry name" value="EF-hand"/>
    <property type="match status" value="1"/>
</dbReference>